<dbReference type="EMBL" id="JAEHTE010000047">
    <property type="protein sequence ID" value="MBI6887288.1"/>
    <property type="molecule type" value="Genomic_DNA"/>
</dbReference>
<organism evidence="1 2">
    <name type="scientific">Pseudomonas putida</name>
    <name type="common">Arthrobacter siderocapsulatus</name>
    <dbReference type="NCBI Taxonomy" id="303"/>
    <lineage>
        <taxon>Bacteria</taxon>
        <taxon>Pseudomonadati</taxon>
        <taxon>Pseudomonadota</taxon>
        <taxon>Gammaproteobacteria</taxon>
        <taxon>Pseudomonadales</taxon>
        <taxon>Pseudomonadaceae</taxon>
        <taxon>Pseudomonas</taxon>
    </lineage>
</organism>
<gene>
    <name evidence="1" type="ORF">JEU22_25625</name>
</gene>
<evidence type="ECO:0000313" key="1">
    <source>
        <dbReference type="EMBL" id="MBI6887288.1"/>
    </source>
</evidence>
<accession>A0A8I1JML4</accession>
<comment type="caution">
    <text evidence="1">The sequence shown here is derived from an EMBL/GenBank/DDBJ whole genome shotgun (WGS) entry which is preliminary data.</text>
</comment>
<dbReference type="AlphaFoldDB" id="A0A8I1JML4"/>
<protein>
    <submittedName>
        <fullName evidence="1">Uncharacterized protein</fullName>
    </submittedName>
</protein>
<dbReference type="RefSeq" id="WP_155741846.1">
    <property type="nucleotide sequence ID" value="NZ_JAEHTE010000047.1"/>
</dbReference>
<reference evidence="1" key="1">
    <citation type="submission" date="2020-12" db="EMBL/GenBank/DDBJ databases">
        <title>Enhanced detection system for hospital associated transmission using whole genome sequencing surveillance.</title>
        <authorList>
            <person name="Harrison L.H."/>
            <person name="Van Tyne D."/>
            <person name="Marsh J.W."/>
            <person name="Griffith M.P."/>
            <person name="Snyder D.J."/>
            <person name="Cooper V.S."/>
            <person name="Mustapha M."/>
        </authorList>
    </citation>
    <scope>NUCLEOTIDE SEQUENCE</scope>
    <source>
        <strain evidence="1">PSB00042</strain>
    </source>
</reference>
<name>A0A8I1JML4_PSEPU</name>
<proteinExistence type="predicted"/>
<sequence length="52" mass="5834">MKFLDLFFMKIYMKNFTRQAKRWKCAAANRGLAAQRGGLAAVARVSLLALGE</sequence>
<dbReference type="Proteomes" id="UP000637061">
    <property type="component" value="Unassembled WGS sequence"/>
</dbReference>
<evidence type="ECO:0000313" key="2">
    <source>
        <dbReference type="Proteomes" id="UP000637061"/>
    </source>
</evidence>